<proteinExistence type="predicted"/>
<evidence type="ECO:0000259" key="2">
    <source>
        <dbReference type="Pfam" id="PF01370"/>
    </source>
</evidence>
<sequence>MRIFLFGAGYSAQAFAKRMTGETERIDGTTRHEQKFPILEKSGIAPVLFDGETPSPDLLERLAKATHVVVSVAPGEAGDPTLAWVEEALRRPDNTIRWIGYLSTVGVYGDHKGAWVDETTPCKPVSRRSLERVEAEQAWTELSERHGTPLAILRLSGIYGPGRNAFVNLERGTARRLVKQDQVFNRIHVEDIAGALRFLAGTDTGGIFNITDNEPSPPQDVVAYAAELMGVTPPPEVPFEEAELTPMARSFYGENKRVSNKRIEALGYSFAYPDYRTAFSAMWRDENWR</sequence>
<accession>A0A2P9HQY9</accession>
<dbReference type="SUPFAM" id="SSF51735">
    <property type="entry name" value="NAD(P)-binding Rossmann-fold domains"/>
    <property type="match status" value="1"/>
</dbReference>
<feature type="domain" description="NAD-dependent epimerase/dehydratase" evidence="2">
    <location>
        <begin position="99"/>
        <end position="210"/>
    </location>
</feature>
<protein>
    <submittedName>
        <fullName evidence="3">Nucleoside-diphosphate-sugar epimerases</fullName>
    </submittedName>
</protein>
<dbReference type="EMBL" id="OOFM01000005">
    <property type="protein sequence ID" value="SPL66180.1"/>
    <property type="molecule type" value="Genomic_DNA"/>
</dbReference>
<keyword evidence="1" id="KW-0520">NAD</keyword>
<dbReference type="InterPro" id="IPR001509">
    <property type="entry name" value="Epimerase_deHydtase"/>
</dbReference>
<gene>
    <name evidence="3" type="ORF">OHAE_2047</name>
</gene>
<dbReference type="InterPro" id="IPR036291">
    <property type="entry name" value="NAD(P)-bd_dom_sf"/>
</dbReference>
<reference evidence="4" key="1">
    <citation type="submission" date="2017-12" db="EMBL/GenBank/DDBJ databases">
        <authorList>
            <person name="Diaz M."/>
        </authorList>
    </citation>
    <scope>NUCLEOTIDE SEQUENCE [LARGE SCALE GENOMIC DNA]</scope>
    <source>
        <strain evidence="4">FI11154</strain>
    </source>
</reference>
<dbReference type="PANTHER" id="PTHR43574">
    <property type="entry name" value="EPIMERASE-RELATED"/>
    <property type="match status" value="1"/>
</dbReference>
<dbReference type="Gene3D" id="3.40.50.720">
    <property type="entry name" value="NAD(P)-binding Rossmann-like Domain"/>
    <property type="match status" value="1"/>
</dbReference>
<name>A0A2P9HQY9_9HYPH</name>
<dbReference type="AlphaFoldDB" id="A0A2P9HQY9"/>
<dbReference type="CDD" id="cd05266">
    <property type="entry name" value="SDR_a4"/>
    <property type="match status" value="1"/>
</dbReference>
<evidence type="ECO:0000313" key="3">
    <source>
        <dbReference type="EMBL" id="SPL66180.1"/>
    </source>
</evidence>
<dbReference type="Proteomes" id="UP000246073">
    <property type="component" value="Unassembled WGS sequence"/>
</dbReference>
<evidence type="ECO:0000313" key="4">
    <source>
        <dbReference type="Proteomes" id="UP000246073"/>
    </source>
</evidence>
<organism evidence="3 4">
    <name type="scientific">Ochrobactrum soli</name>
    <dbReference type="NCBI Taxonomy" id="2448455"/>
    <lineage>
        <taxon>Bacteria</taxon>
        <taxon>Pseudomonadati</taxon>
        <taxon>Pseudomonadota</taxon>
        <taxon>Alphaproteobacteria</taxon>
        <taxon>Hyphomicrobiales</taxon>
        <taxon>Brucellaceae</taxon>
        <taxon>Brucella/Ochrobactrum group</taxon>
        <taxon>Ochrobactrum</taxon>
    </lineage>
</organism>
<dbReference type="RefSeq" id="WP_109369656.1">
    <property type="nucleotide sequence ID" value="NZ_OOFM01000005.1"/>
</dbReference>
<evidence type="ECO:0000256" key="1">
    <source>
        <dbReference type="ARBA" id="ARBA00023027"/>
    </source>
</evidence>
<dbReference type="Pfam" id="PF01370">
    <property type="entry name" value="Epimerase"/>
    <property type="match status" value="1"/>
</dbReference>